<gene>
    <name evidence="2" type="ORF">PR048_033248</name>
</gene>
<reference evidence="2 3" key="1">
    <citation type="submission" date="2023-02" db="EMBL/GenBank/DDBJ databases">
        <title>LHISI_Scaffold_Assembly.</title>
        <authorList>
            <person name="Stuart O.P."/>
            <person name="Cleave R."/>
            <person name="Magrath M.J.L."/>
            <person name="Mikheyev A.S."/>
        </authorList>
    </citation>
    <scope>NUCLEOTIDE SEQUENCE [LARGE SCALE GENOMIC DNA]</scope>
    <source>
        <strain evidence="2">Daus_M_001</strain>
        <tissue evidence="2">Leg muscle</tissue>
    </source>
</reference>
<feature type="region of interest" description="Disordered" evidence="1">
    <location>
        <begin position="1"/>
        <end position="22"/>
    </location>
</feature>
<name>A0ABQ9G115_9NEOP</name>
<comment type="caution">
    <text evidence="2">The sequence shown here is derived from an EMBL/GenBank/DDBJ whole genome shotgun (WGS) entry which is preliminary data.</text>
</comment>
<organism evidence="2 3">
    <name type="scientific">Dryococelus australis</name>
    <dbReference type="NCBI Taxonomy" id="614101"/>
    <lineage>
        <taxon>Eukaryota</taxon>
        <taxon>Metazoa</taxon>
        <taxon>Ecdysozoa</taxon>
        <taxon>Arthropoda</taxon>
        <taxon>Hexapoda</taxon>
        <taxon>Insecta</taxon>
        <taxon>Pterygota</taxon>
        <taxon>Neoptera</taxon>
        <taxon>Polyneoptera</taxon>
        <taxon>Phasmatodea</taxon>
        <taxon>Verophasmatodea</taxon>
        <taxon>Anareolatae</taxon>
        <taxon>Phasmatidae</taxon>
        <taxon>Eurycanthinae</taxon>
        <taxon>Dryococelus</taxon>
    </lineage>
</organism>
<evidence type="ECO:0000313" key="2">
    <source>
        <dbReference type="EMBL" id="KAJ8865727.1"/>
    </source>
</evidence>
<dbReference type="EMBL" id="JARBHB010000017">
    <property type="protein sequence ID" value="KAJ8865727.1"/>
    <property type="molecule type" value="Genomic_DNA"/>
</dbReference>
<accession>A0ABQ9G115</accession>
<dbReference type="Proteomes" id="UP001159363">
    <property type="component" value="Chromosome 16"/>
</dbReference>
<evidence type="ECO:0000313" key="3">
    <source>
        <dbReference type="Proteomes" id="UP001159363"/>
    </source>
</evidence>
<protein>
    <submittedName>
        <fullName evidence="2">Uncharacterized protein</fullName>
    </submittedName>
</protein>
<feature type="region of interest" description="Disordered" evidence="1">
    <location>
        <begin position="334"/>
        <end position="373"/>
    </location>
</feature>
<keyword evidence="3" id="KW-1185">Reference proteome</keyword>
<sequence length="456" mass="50194">MRQLKCPPSASKRGRYLHNSPDTGQFNPVSGVFRNRTKEASGDGSAKPLLTAACTLRLVCTRRRNSLEVELQQGFRKSGSNGEWTMPAIQNHACKMLIFTFDLRPGPGGEEGIRVFIVARLPGWPSPSTEKSSRRDQRELRRVWRRYDAKCWRGNFIPPPPPRPQTGDARSPAADAENCAAEICEQFLGGSTTIWFQHSPTNKGAIVLASTILRPQCSTLVHKTCTRTTRSKPLRWSPPVRRIILPGAQPFQGTVRPSFPAVRPEGSDTLLEPELVDFRRFAKEKTRRKRPDETNTPSGKLVEEIAIHLCSETFERGKLPCAVIGEVTVEQRRNARLGGGGGGSSPKKTRRPVSSSGTICHERKSGVNRPGIEPVARPVASHLGEPGSIPSEVAPGFSHVGIVSDDAAGRRVFSETSRSSRPLHSSAVPYPPRFALIGSQDLEPPKSLHSKFYKLK</sequence>
<evidence type="ECO:0000256" key="1">
    <source>
        <dbReference type="SAM" id="MobiDB-lite"/>
    </source>
</evidence>
<proteinExistence type="predicted"/>